<protein>
    <recommendedName>
        <fullName evidence="2">peptidoglycan lytic exotransglycosylase</fullName>
        <ecNumber evidence="2">4.2.2.n1</ecNumber>
    </recommendedName>
    <alternativeName>
        <fullName evidence="5">Murein hydrolase A</fullName>
    </alternativeName>
</protein>
<evidence type="ECO:0000256" key="5">
    <source>
        <dbReference type="ARBA" id="ARBA00030918"/>
    </source>
</evidence>
<organism evidence="6 7">
    <name type="scientific">Mycoavidus cysteinexigens</name>
    <dbReference type="NCBI Taxonomy" id="1553431"/>
    <lineage>
        <taxon>Bacteria</taxon>
        <taxon>Pseudomonadati</taxon>
        <taxon>Pseudomonadota</taxon>
        <taxon>Betaproteobacteria</taxon>
        <taxon>Burkholderiales</taxon>
        <taxon>Burkholderiaceae</taxon>
        <taxon>Mycoavidus</taxon>
    </lineage>
</organism>
<sequence>MDGWQEDSLIGATTALRENCLRVKRLSDWTRVCAAAEQLDELDPEKARAFFERYFTPFQLANKDGSVEGLITGYYEPLLRGSRVRRDPYNYPLYRWPKGVPKNALLSERAQLLKSEVLKGAELVYVDDPIEAFFLQVQGSGRIVMENGQVVRVGYSGSNGKPYHSIGRWLIDRGELTPAQATMQGIKAWARANPARLEEVLGVNPRFVFFKEMPARADEGAARNRADGPIGALGVRLTPGRSIAVDPSWVALGMPVFLSTRWPKGGPLKRLVFAQDVGAAVKGAVRADYFWGSGEKAGMLAGTMKAPGRMWILLPNKVED</sequence>
<evidence type="ECO:0000256" key="2">
    <source>
        <dbReference type="ARBA" id="ARBA00012587"/>
    </source>
</evidence>
<dbReference type="PANTHER" id="PTHR30124">
    <property type="entry name" value="MEMBRANE-BOUND LYTIC MUREIN TRANSGLYCOSYLASE A"/>
    <property type="match status" value="1"/>
</dbReference>
<dbReference type="CDD" id="cd14485">
    <property type="entry name" value="mltA_like_LT_A"/>
    <property type="match status" value="1"/>
</dbReference>
<dbReference type="PANTHER" id="PTHR30124:SF0">
    <property type="entry name" value="MEMBRANE-BOUND LYTIC MUREIN TRANSGLYCOSYLASE A"/>
    <property type="match status" value="1"/>
</dbReference>
<dbReference type="GO" id="GO:0019867">
    <property type="term" value="C:outer membrane"/>
    <property type="evidence" value="ECO:0007669"/>
    <property type="project" value="InterPro"/>
</dbReference>
<dbReference type="KEGG" id="mcys:MCB1EB_0352"/>
<proteinExistence type="predicted"/>
<evidence type="ECO:0000256" key="4">
    <source>
        <dbReference type="ARBA" id="ARBA00023316"/>
    </source>
</evidence>
<evidence type="ECO:0000256" key="1">
    <source>
        <dbReference type="ARBA" id="ARBA00001420"/>
    </source>
</evidence>
<dbReference type="CDD" id="cd14668">
    <property type="entry name" value="mlta_B"/>
    <property type="match status" value="1"/>
</dbReference>
<dbReference type="Gene3D" id="2.40.240.50">
    <property type="entry name" value="Barwin-like endoglucanases"/>
    <property type="match status" value="1"/>
</dbReference>
<dbReference type="GO" id="GO:0008933">
    <property type="term" value="F:peptidoglycan lytic transglycosylase activity"/>
    <property type="evidence" value="ECO:0007669"/>
    <property type="project" value="TreeGrafter"/>
</dbReference>
<accession>A0A2Z6ESX7</accession>
<dbReference type="SMART" id="SM00925">
    <property type="entry name" value="MltA"/>
    <property type="match status" value="1"/>
</dbReference>
<dbReference type="Proteomes" id="UP000282597">
    <property type="component" value="Chromosome"/>
</dbReference>
<name>A0A2Z6ESX7_9BURK</name>
<dbReference type="InterPro" id="IPR010611">
    <property type="entry name" value="3D_dom"/>
</dbReference>
<keyword evidence="3" id="KW-0456">Lyase</keyword>
<dbReference type="Pfam" id="PF03562">
    <property type="entry name" value="MltA"/>
    <property type="match status" value="1"/>
</dbReference>
<evidence type="ECO:0000313" key="6">
    <source>
        <dbReference type="EMBL" id="BBE08513.1"/>
    </source>
</evidence>
<evidence type="ECO:0000313" key="7">
    <source>
        <dbReference type="Proteomes" id="UP000282597"/>
    </source>
</evidence>
<keyword evidence="4" id="KW-0961">Cell wall biogenesis/degradation</keyword>
<evidence type="ECO:0000256" key="3">
    <source>
        <dbReference type="ARBA" id="ARBA00023239"/>
    </source>
</evidence>
<dbReference type="Gene3D" id="2.40.40.10">
    <property type="entry name" value="RlpA-like domain"/>
    <property type="match status" value="1"/>
</dbReference>
<dbReference type="EC" id="4.2.2.n1" evidence="2"/>
<comment type="catalytic activity">
    <reaction evidence="1">
        <text>Exolytic cleavage of the (1-&gt;4)-beta-glycosidic linkage between N-acetylmuramic acid (MurNAc) and N-acetylglucosamine (GlcNAc) residues in peptidoglycan, from either the reducing or the non-reducing ends of the peptidoglycan chains, with concomitant formation of a 1,6-anhydrobond in the MurNAc residue.</text>
        <dbReference type="EC" id="4.2.2.n1"/>
    </reaction>
</comment>
<dbReference type="SUPFAM" id="SSF50685">
    <property type="entry name" value="Barwin-like endoglucanases"/>
    <property type="match status" value="1"/>
</dbReference>
<dbReference type="InterPro" id="IPR005300">
    <property type="entry name" value="MltA_B"/>
</dbReference>
<keyword evidence="7" id="KW-1185">Reference proteome</keyword>
<dbReference type="InterPro" id="IPR026044">
    <property type="entry name" value="MltA"/>
</dbReference>
<dbReference type="Pfam" id="PF06725">
    <property type="entry name" value="3D"/>
    <property type="match status" value="1"/>
</dbReference>
<dbReference type="InterPro" id="IPR036908">
    <property type="entry name" value="RlpA-like_sf"/>
</dbReference>
<reference evidence="6 7" key="1">
    <citation type="journal article" date="2018" name="Microbes Environ.">
        <title>Comparative Genomic Insights into Endofungal Lifestyles of Two Bacterial Endosymbionts, Mycoavidus cysteinexigens and Burkholderia rhizoxinica.</title>
        <authorList>
            <person name="Sharmin D."/>
            <person name="Guo Y."/>
            <person name="Nishizawa T."/>
            <person name="Ohshima S."/>
            <person name="Sato Y."/>
            <person name="Takashima Y."/>
            <person name="Narisawa K."/>
            <person name="Ohta H."/>
        </authorList>
    </citation>
    <scope>NUCLEOTIDE SEQUENCE [LARGE SCALE GENOMIC DNA]</scope>
    <source>
        <strain evidence="6 7">B1-EB</strain>
    </source>
</reference>
<dbReference type="GO" id="GO:0071555">
    <property type="term" value="P:cell wall organization"/>
    <property type="evidence" value="ECO:0007669"/>
    <property type="project" value="UniProtKB-KW"/>
</dbReference>
<dbReference type="EMBL" id="AP018150">
    <property type="protein sequence ID" value="BBE08513.1"/>
    <property type="molecule type" value="Genomic_DNA"/>
</dbReference>
<dbReference type="GO" id="GO:0009254">
    <property type="term" value="P:peptidoglycan turnover"/>
    <property type="evidence" value="ECO:0007669"/>
    <property type="project" value="InterPro"/>
</dbReference>
<dbReference type="GO" id="GO:0009253">
    <property type="term" value="P:peptidoglycan catabolic process"/>
    <property type="evidence" value="ECO:0007669"/>
    <property type="project" value="TreeGrafter"/>
</dbReference>
<dbReference type="PIRSF" id="PIRSF019422">
    <property type="entry name" value="MltA"/>
    <property type="match status" value="1"/>
</dbReference>
<gene>
    <name evidence="6" type="ORF">MCB1EB_0352</name>
</gene>
<dbReference type="AlphaFoldDB" id="A0A2Z6ESX7"/>
<dbReference type="GO" id="GO:0004553">
    <property type="term" value="F:hydrolase activity, hydrolyzing O-glycosyl compounds"/>
    <property type="evidence" value="ECO:0007669"/>
    <property type="project" value="InterPro"/>
</dbReference>